<dbReference type="SUPFAM" id="SSF55874">
    <property type="entry name" value="ATPase domain of HSP90 chaperone/DNA topoisomerase II/histidine kinase"/>
    <property type="match status" value="1"/>
</dbReference>
<dbReference type="RefSeq" id="WP_168033172.1">
    <property type="nucleotide sequence ID" value="NZ_JAAVNE010000031.1"/>
</dbReference>
<dbReference type="Pfam" id="PF00512">
    <property type="entry name" value="HisKA"/>
    <property type="match status" value="1"/>
</dbReference>
<keyword evidence="5" id="KW-1185">Reference proteome</keyword>
<proteinExistence type="predicted"/>
<evidence type="ECO:0000256" key="2">
    <source>
        <dbReference type="ARBA" id="ARBA00012438"/>
    </source>
</evidence>
<dbReference type="InterPro" id="IPR003661">
    <property type="entry name" value="HisK_dim/P_dom"/>
</dbReference>
<gene>
    <name evidence="4" type="ORF">HEQ75_17865</name>
</gene>
<dbReference type="SMART" id="SM00388">
    <property type="entry name" value="HisKA"/>
    <property type="match status" value="1"/>
</dbReference>
<sequence length="194" mass="20971">MTEDAAAQRQERLRRAAPAVQHEINNAMMVLAANLDLLNRSVAEGAPRRQLDRAVLASRRLEETIRGFLDMARREAVELALVSPAEVLRQALPLLRVALGARLGAELEAPEMLPAVRLDRAALEIALLALAQDAAPRMPNGSRIQARLRDAGPTVELELAWPEGADPGGLALLRACCARLEAQGNGCVLVWEKG</sequence>
<protein>
    <recommendedName>
        <fullName evidence="2">histidine kinase</fullName>
        <ecNumber evidence="2">2.7.13.3</ecNumber>
    </recommendedName>
</protein>
<evidence type="ECO:0000256" key="1">
    <source>
        <dbReference type="ARBA" id="ARBA00000085"/>
    </source>
</evidence>
<reference evidence="4 5" key="1">
    <citation type="submission" date="2020-03" db="EMBL/GenBank/DDBJ databases">
        <title>Roseomonas selenitidurans sp. nov. isolated from urban soil.</title>
        <authorList>
            <person name="Liu H."/>
        </authorList>
    </citation>
    <scope>NUCLEOTIDE SEQUENCE [LARGE SCALE GENOMIC DNA]</scope>
    <source>
        <strain evidence="4 5">BU-1</strain>
    </source>
</reference>
<feature type="domain" description="Signal transduction histidine kinase dimerisation/phosphoacceptor" evidence="3">
    <location>
        <begin position="12"/>
        <end position="77"/>
    </location>
</feature>
<dbReference type="SUPFAM" id="SSF47384">
    <property type="entry name" value="Homodimeric domain of signal transducing histidine kinase"/>
    <property type="match status" value="1"/>
</dbReference>
<dbReference type="Gene3D" id="3.30.565.10">
    <property type="entry name" value="Histidine kinase-like ATPase, C-terminal domain"/>
    <property type="match status" value="1"/>
</dbReference>
<comment type="catalytic activity">
    <reaction evidence="1">
        <text>ATP + protein L-histidine = ADP + protein N-phospho-L-histidine.</text>
        <dbReference type="EC" id="2.7.13.3"/>
    </reaction>
</comment>
<evidence type="ECO:0000313" key="5">
    <source>
        <dbReference type="Proteomes" id="UP000787635"/>
    </source>
</evidence>
<dbReference type="InterPro" id="IPR036890">
    <property type="entry name" value="HATPase_C_sf"/>
</dbReference>
<dbReference type="CDD" id="cd00082">
    <property type="entry name" value="HisKA"/>
    <property type="match status" value="1"/>
</dbReference>
<comment type="caution">
    <text evidence="4">The sequence shown here is derived from an EMBL/GenBank/DDBJ whole genome shotgun (WGS) entry which is preliminary data.</text>
</comment>
<accession>A0ABX1EB76</accession>
<evidence type="ECO:0000313" key="4">
    <source>
        <dbReference type="EMBL" id="NKC32737.1"/>
    </source>
</evidence>
<dbReference type="EC" id="2.7.13.3" evidence="2"/>
<dbReference type="Proteomes" id="UP000787635">
    <property type="component" value="Unassembled WGS sequence"/>
</dbReference>
<name>A0ABX1EB76_9PROT</name>
<organism evidence="4 5">
    <name type="scientific">Falsiroseomonas selenitidurans</name>
    <dbReference type="NCBI Taxonomy" id="2716335"/>
    <lineage>
        <taxon>Bacteria</taxon>
        <taxon>Pseudomonadati</taxon>
        <taxon>Pseudomonadota</taxon>
        <taxon>Alphaproteobacteria</taxon>
        <taxon>Acetobacterales</taxon>
        <taxon>Roseomonadaceae</taxon>
        <taxon>Falsiroseomonas</taxon>
    </lineage>
</organism>
<dbReference type="InterPro" id="IPR036097">
    <property type="entry name" value="HisK_dim/P_sf"/>
</dbReference>
<evidence type="ECO:0000259" key="3">
    <source>
        <dbReference type="SMART" id="SM00388"/>
    </source>
</evidence>
<dbReference type="EMBL" id="JAAVNE010000031">
    <property type="protein sequence ID" value="NKC32737.1"/>
    <property type="molecule type" value="Genomic_DNA"/>
</dbReference>